<feature type="binding site" evidence="6">
    <location>
        <position position="111"/>
    </location>
    <ligand>
        <name>S-adenosyl-L-methionine</name>
        <dbReference type="ChEBI" id="CHEBI:59789"/>
    </ligand>
</feature>
<organism evidence="10 11">
    <name type="scientific">Exserohilum turcicum (strain 28A)</name>
    <name type="common">Northern leaf blight fungus</name>
    <name type="synonym">Setosphaeria turcica</name>
    <dbReference type="NCBI Taxonomy" id="671987"/>
    <lineage>
        <taxon>Eukaryota</taxon>
        <taxon>Fungi</taxon>
        <taxon>Dikarya</taxon>
        <taxon>Ascomycota</taxon>
        <taxon>Pezizomycotina</taxon>
        <taxon>Dothideomycetes</taxon>
        <taxon>Pleosporomycetidae</taxon>
        <taxon>Pleosporales</taxon>
        <taxon>Pleosporineae</taxon>
        <taxon>Pleosporaceae</taxon>
        <taxon>Exserohilum</taxon>
    </lineage>
</organism>
<keyword evidence="11" id="KW-1185">Reference proteome</keyword>
<comment type="subcellular location">
    <subcellularLocation>
        <location evidence="6">Cytoplasm</location>
    </subcellularLocation>
    <subcellularLocation>
        <location evidence="6">Nucleus</location>
    </subcellularLocation>
</comment>
<accession>R0IY41</accession>
<dbReference type="EMBL" id="KB908504">
    <property type="protein sequence ID" value="EOA89650.1"/>
    <property type="molecule type" value="Genomic_DNA"/>
</dbReference>
<dbReference type="PANTHER" id="PTHR20426:SF0">
    <property type="entry name" value="18S RRNA AMINOCARBOXYPROPYLTRANSFERASE"/>
    <property type="match status" value="1"/>
</dbReference>
<dbReference type="GO" id="GO:0000455">
    <property type="term" value="P:enzyme-directed rRNA pseudouridine synthesis"/>
    <property type="evidence" value="ECO:0007669"/>
    <property type="project" value="UniProtKB-UniRule"/>
</dbReference>
<dbReference type="GO" id="GO:0030490">
    <property type="term" value="P:maturation of SSU-rRNA"/>
    <property type="evidence" value="ECO:0007669"/>
    <property type="project" value="EnsemblFungi"/>
</dbReference>
<dbReference type="Pfam" id="PF04034">
    <property type="entry name" value="Ribo_biogen_C"/>
    <property type="match status" value="1"/>
</dbReference>
<gene>
    <name evidence="6" type="primary">TSR3</name>
    <name evidence="10" type="ORF">SETTUDRAFT_175653</name>
</gene>
<evidence type="ECO:0000256" key="5">
    <source>
        <dbReference type="ARBA" id="ARBA00022691"/>
    </source>
</evidence>
<evidence type="ECO:0000313" key="10">
    <source>
        <dbReference type="EMBL" id="EOA89650.1"/>
    </source>
</evidence>
<name>R0IY41_EXST2</name>
<comment type="catalytic activity">
    <reaction evidence="6">
        <text>an N(1)-methylpseudouridine in rRNA + S-adenosyl-L-methionine = N(1)-methyl-N(3)-[(3S)-3-amino-3-carboxypropyl]pseudouridine in rRNA + S-methyl-5'-thioadenosine + H(+)</text>
        <dbReference type="Rhea" id="RHEA:63296"/>
        <dbReference type="Rhea" id="RHEA-COMP:11634"/>
        <dbReference type="Rhea" id="RHEA-COMP:16310"/>
        <dbReference type="ChEBI" id="CHEBI:15378"/>
        <dbReference type="ChEBI" id="CHEBI:17509"/>
        <dbReference type="ChEBI" id="CHEBI:59789"/>
        <dbReference type="ChEBI" id="CHEBI:74890"/>
        <dbReference type="ChEBI" id="CHEBI:146234"/>
        <dbReference type="EC" id="2.5.1.157"/>
    </reaction>
</comment>
<dbReference type="OrthoDB" id="10262062at2759"/>
<feature type="region of interest" description="Disordered" evidence="7">
    <location>
        <begin position="220"/>
        <end position="395"/>
    </location>
</feature>
<feature type="region of interest" description="Disordered" evidence="7">
    <location>
        <begin position="1"/>
        <end position="42"/>
    </location>
</feature>
<dbReference type="PANTHER" id="PTHR20426">
    <property type="entry name" value="RIBOSOME BIOGENESIS PROTEIN TSR3 HOMOLOG"/>
    <property type="match status" value="1"/>
</dbReference>
<keyword evidence="5 6" id="KW-0949">S-adenosyl-L-methionine</keyword>
<dbReference type="HOGENOM" id="CLU_035060_0_2_1"/>
<evidence type="ECO:0000256" key="1">
    <source>
        <dbReference type="ARBA" id="ARBA00022490"/>
    </source>
</evidence>
<feature type="compositionally biased region" description="Basic residues" evidence="7">
    <location>
        <begin position="16"/>
        <end position="27"/>
    </location>
</feature>
<evidence type="ECO:0000256" key="4">
    <source>
        <dbReference type="ARBA" id="ARBA00022679"/>
    </source>
</evidence>
<evidence type="ECO:0000256" key="6">
    <source>
        <dbReference type="HAMAP-Rule" id="MF_03146"/>
    </source>
</evidence>
<feature type="compositionally biased region" description="Acidic residues" evidence="7">
    <location>
        <begin position="246"/>
        <end position="265"/>
    </location>
</feature>
<reference evidence="10 11" key="1">
    <citation type="journal article" date="2012" name="PLoS Pathog.">
        <title>Diverse lifestyles and strategies of plant pathogenesis encoded in the genomes of eighteen Dothideomycetes fungi.</title>
        <authorList>
            <person name="Ohm R.A."/>
            <person name="Feau N."/>
            <person name="Henrissat B."/>
            <person name="Schoch C.L."/>
            <person name="Horwitz B.A."/>
            <person name="Barry K.W."/>
            <person name="Condon B.J."/>
            <person name="Copeland A.C."/>
            <person name="Dhillon B."/>
            <person name="Glaser F."/>
            <person name="Hesse C.N."/>
            <person name="Kosti I."/>
            <person name="LaButti K."/>
            <person name="Lindquist E.A."/>
            <person name="Lucas S."/>
            <person name="Salamov A.A."/>
            <person name="Bradshaw R.E."/>
            <person name="Ciuffetti L."/>
            <person name="Hamelin R.C."/>
            <person name="Kema G.H.J."/>
            <person name="Lawrence C."/>
            <person name="Scott J.A."/>
            <person name="Spatafora J.W."/>
            <person name="Turgeon B.G."/>
            <person name="de Wit P.J.G.M."/>
            <person name="Zhong S."/>
            <person name="Goodwin S.B."/>
            <person name="Grigoriev I.V."/>
        </authorList>
    </citation>
    <scope>NUCLEOTIDE SEQUENCE [LARGE SCALE GENOMIC DNA]</scope>
    <source>
        <strain evidence="11">28A</strain>
    </source>
</reference>
<dbReference type="GO" id="GO:1904047">
    <property type="term" value="F:S-adenosyl-L-methionine binding"/>
    <property type="evidence" value="ECO:0007669"/>
    <property type="project" value="UniProtKB-UniRule"/>
</dbReference>
<dbReference type="InterPro" id="IPR007209">
    <property type="entry name" value="RNaseL-inhib-like_metal-bd_dom"/>
</dbReference>
<reference evidence="10 11" key="2">
    <citation type="journal article" date="2013" name="PLoS Genet.">
        <title>Comparative genome structure, secondary metabolite, and effector coding capacity across Cochliobolus pathogens.</title>
        <authorList>
            <person name="Condon B.J."/>
            <person name="Leng Y."/>
            <person name="Wu D."/>
            <person name="Bushley K.E."/>
            <person name="Ohm R.A."/>
            <person name="Otillar R."/>
            <person name="Martin J."/>
            <person name="Schackwitz W."/>
            <person name="Grimwood J."/>
            <person name="MohdZainudin N."/>
            <person name="Xue C."/>
            <person name="Wang R."/>
            <person name="Manning V.A."/>
            <person name="Dhillon B."/>
            <person name="Tu Z.J."/>
            <person name="Steffenson B.J."/>
            <person name="Salamov A."/>
            <person name="Sun H."/>
            <person name="Lowry S."/>
            <person name="LaButti K."/>
            <person name="Han J."/>
            <person name="Copeland A."/>
            <person name="Lindquist E."/>
            <person name="Barry K."/>
            <person name="Schmutz J."/>
            <person name="Baker S.E."/>
            <person name="Ciuffetti L.M."/>
            <person name="Grigoriev I.V."/>
            <person name="Zhong S."/>
            <person name="Turgeon B.G."/>
        </authorList>
    </citation>
    <scope>NUCLEOTIDE SEQUENCE [LARGE SCALE GENOMIC DNA]</scope>
    <source>
        <strain evidence="11">28A</strain>
    </source>
</reference>
<feature type="compositionally biased region" description="Polar residues" evidence="7">
    <location>
        <begin position="356"/>
        <end position="367"/>
    </location>
</feature>
<comment type="function">
    <text evidence="6">Aminocarboxypropyltransferase that catalyzes the aminocarboxypropyl transfer on pseudouridine at position 1191 (Psi1191) in 18S rRNA. It constitutes the last step in biosynthesis of the hypermodified N1-methyl-N3-(3-amino-3-carboxypropyl) pseudouridine (m1acp3-Psi) conserved in eukaryotic 18S rRNA.</text>
</comment>
<feature type="domain" description="16S/18S rRNA aminocarboxypropyltransferase Tsr3 C-terminal" evidence="8">
    <location>
        <begin position="85"/>
        <end position="210"/>
    </location>
</feature>
<keyword evidence="6" id="KW-0539">Nucleus</keyword>
<feature type="compositionally biased region" description="Basic and acidic residues" evidence="7">
    <location>
        <begin position="304"/>
        <end position="315"/>
    </location>
</feature>
<dbReference type="GO" id="GO:0005777">
    <property type="term" value="C:peroxisome"/>
    <property type="evidence" value="ECO:0007669"/>
    <property type="project" value="EnsemblFungi"/>
</dbReference>
<feature type="binding site" evidence="6">
    <location>
        <position position="134"/>
    </location>
    <ligand>
        <name>S-adenosyl-L-methionine</name>
        <dbReference type="ChEBI" id="CHEBI:59789"/>
    </ligand>
</feature>
<dbReference type="Proteomes" id="UP000016935">
    <property type="component" value="Unassembled WGS sequence"/>
</dbReference>
<keyword evidence="4 6" id="KW-0808">Transferase</keyword>
<dbReference type="EC" id="2.5.1.157" evidence="6"/>
<evidence type="ECO:0000259" key="8">
    <source>
        <dbReference type="Pfam" id="PF04034"/>
    </source>
</evidence>
<feature type="binding site" evidence="6">
    <location>
        <position position="149"/>
    </location>
    <ligand>
        <name>S-adenosyl-L-methionine</name>
        <dbReference type="ChEBI" id="CHEBI:59789"/>
    </ligand>
</feature>
<dbReference type="InterPro" id="IPR022968">
    <property type="entry name" value="Tsr3-like"/>
</dbReference>
<dbReference type="Pfam" id="PF04068">
    <property type="entry name" value="Fer4_RLI"/>
    <property type="match status" value="1"/>
</dbReference>
<evidence type="ECO:0000313" key="11">
    <source>
        <dbReference type="Proteomes" id="UP000016935"/>
    </source>
</evidence>
<dbReference type="STRING" id="671987.R0IY41"/>
<feature type="binding site" evidence="6">
    <location>
        <position position="63"/>
    </location>
    <ligand>
        <name>S-adenosyl-L-methionine</name>
        <dbReference type="ChEBI" id="CHEBI:59789"/>
    </ligand>
</feature>
<protein>
    <recommendedName>
        <fullName evidence="6">18S rRNA aminocarboxypropyltransferase</fullName>
        <ecNumber evidence="6">2.5.1.157</ecNumber>
    </recommendedName>
</protein>
<feature type="compositionally biased region" description="Acidic residues" evidence="7">
    <location>
        <begin position="332"/>
        <end position="350"/>
    </location>
</feature>
<dbReference type="eggNOG" id="KOG3154">
    <property type="taxonomic scope" value="Eukaryota"/>
</dbReference>
<dbReference type="HAMAP" id="MF_01116">
    <property type="entry name" value="TSR3"/>
    <property type="match status" value="1"/>
</dbReference>
<dbReference type="InterPro" id="IPR007177">
    <property type="entry name" value="Tsr3_C"/>
</dbReference>
<evidence type="ECO:0000256" key="2">
    <source>
        <dbReference type="ARBA" id="ARBA00022517"/>
    </source>
</evidence>
<dbReference type="GO" id="GO:0106388">
    <property type="term" value="F:rRNA small subunit aminocarboxypropyltransferase activity"/>
    <property type="evidence" value="ECO:0007669"/>
    <property type="project" value="UniProtKB-EC"/>
</dbReference>
<evidence type="ECO:0000259" key="9">
    <source>
        <dbReference type="Pfam" id="PF04068"/>
    </source>
</evidence>
<evidence type="ECO:0000256" key="7">
    <source>
        <dbReference type="SAM" id="MobiDB-lite"/>
    </source>
</evidence>
<keyword evidence="3 6" id="KW-0698">rRNA processing</keyword>
<proteinExistence type="inferred from homology"/>
<dbReference type="GO" id="GO:0005634">
    <property type="term" value="C:nucleus"/>
    <property type="evidence" value="ECO:0007669"/>
    <property type="project" value="UniProtKB-SubCell"/>
</dbReference>
<evidence type="ECO:0000256" key="3">
    <source>
        <dbReference type="ARBA" id="ARBA00022552"/>
    </source>
</evidence>
<dbReference type="RefSeq" id="XP_008022617.1">
    <property type="nucleotide sequence ID" value="XM_008024426.1"/>
</dbReference>
<keyword evidence="2 6" id="KW-0690">Ribosome biogenesis</keyword>
<dbReference type="AlphaFoldDB" id="R0IY41"/>
<comment type="similarity">
    <text evidence="6">Belongs to the TDD superfamily. TSR3 family.</text>
</comment>
<comment type="catalytic activity">
    <reaction evidence="6">
        <text>N(1)-methylpseudouridine(1191) in yeast 18S rRNA + S-adenosyl-L-methionine = N(1)-methyl-N(3)-[(3S)-3-amino-3-carboxypropyl]pseudouridine(1191) in yeast 18S rRNA + S-methyl-5'-thioadenosine + H(+)</text>
        <dbReference type="Rhea" id="RHEA:63300"/>
        <dbReference type="Rhea" id="RHEA-COMP:13852"/>
        <dbReference type="Rhea" id="RHEA-COMP:16309"/>
        <dbReference type="ChEBI" id="CHEBI:15378"/>
        <dbReference type="ChEBI" id="CHEBI:17509"/>
        <dbReference type="ChEBI" id="CHEBI:59789"/>
        <dbReference type="ChEBI" id="CHEBI:74890"/>
        <dbReference type="ChEBI" id="CHEBI:146234"/>
    </reaction>
</comment>
<keyword evidence="1 6" id="KW-0963">Cytoplasm</keyword>
<feature type="domain" description="RNase L inhibitor RLI-like possible metal-binding" evidence="9">
    <location>
        <begin position="48"/>
        <end position="81"/>
    </location>
</feature>
<sequence length="395" mass="44758">MVRHKKDFKGNNKFKNPAKARPAPRPRRTSDEDENDAANPRPAKPEFKAACWDLGHCDAKRCSGKRLMRLGMMRELHVGQKFAGVVVSPKAKKIISREDKDLLEQYGAAVVEASWNRIDEVPFGRIGGKCERLLPYLVAANPTNYGRPWRLNCVEALAACFYICGHPEWAESILSTFSYGQAFLDINAALLKRYLACENEEQIKKAEEVWLEKIEREYNTSRTEKEEGLEEDEWAGGNMNRRVIDDSDEEDEDDEDGESGEDEDDKDKIDPRNPYNIPESSDDEEEMAELRRRVLASKPFANTTRKDEDEDDKKTPQRIPIPQPDSKKANSAEEDDSEPGEDNAEDDEFDSFMAAQPTTDRTGIVSKQRTKAMDSKYKATFSSGSVKAPSGRGYQ</sequence>
<dbReference type="GeneID" id="19401414"/>